<proteinExistence type="predicted"/>
<evidence type="ECO:0000256" key="1">
    <source>
        <dbReference type="SAM" id="Phobius"/>
    </source>
</evidence>
<keyword evidence="1" id="KW-1133">Transmembrane helix</keyword>
<accession>A0ABR3K506</accession>
<dbReference type="Proteomes" id="UP001558632">
    <property type="component" value="Unassembled WGS sequence"/>
</dbReference>
<dbReference type="EMBL" id="JBEUSY010000534">
    <property type="protein sequence ID" value="KAL1227582.1"/>
    <property type="molecule type" value="Genomic_DNA"/>
</dbReference>
<feature type="transmembrane region" description="Helical" evidence="1">
    <location>
        <begin position="47"/>
        <end position="64"/>
    </location>
</feature>
<evidence type="ECO:0000313" key="3">
    <source>
        <dbReference type="Proteomes" id="UP001558632"/>
    </source>
</evidence>
<gene>
    <name evidence="2" type="ORF">TSPI_06909</name>
</gene>
<reference evidence="2 3" key="1">
    <citation type="submission" date="2024-07" db="EMBL/GenBank/DDBJ databases">
        <title>Enhanced genomic and transcriptomic resources for Trichinella pseudospiralis and T. spiralis underpin the discovery of pronounced molecular differences between stages and species.</title>
        <authorList>
            <person name="Pasi K.K."/>
            <person name="La Rosa G."/>
            <person name="Gomez-Morales M.A."/>
            <person name="Tosini F."/>
            <person name="Sumanam S."/>
            <person name="Young N.D."/>
            <person name="Chang B.C."/>
            <person name="Robin G.B."/>
        </authorList>
    </citation>
    <scope>NUCLEOTIDE SEQUENCE [LARGE SCALE GENOMIC DNA]</scope>
    <source>
        <strain evidence="2">ISS534</strain>
    </source>
</reference>
<name>A0ABR3K506_TRISP</name>
<sequence length="140" mass="15954">MELEAVDYLFVCRYLANLYYSSAAVDACACWKAVLCVSQKKERGKKFLLLIVCLCAFCLFFKIISTSFSDRRRRHRLALVSDSCLAPNGEKWLLTFTSGARFGESVSFEAVQSRLSPSLWRVIVAFSTTSFSHFSQHCFF</sequence>
<keyword evidence="3" id="KW-1185">Reference proteome</keyword>
<organism evidence="2 3">
    <name type="scientific">Trichinella spiralis</name>
    <name type="common">Trichina worm</name>
    <dbReference type="NCBI Taxonomy" id="6334"/>
    <lineage>
        <taxon>Eukaryota</taxon>
        <taxon>Metazoa</taxon>
        <taxon>Ecdysozoa</taxon>
        <taxon>Nematoda</taxon>
        <taxon>Enoplea</taxon>
        <taxon>Dorylaimia</taxon>
        <taxon>Trichinellida</taxon>
        <taxon>Trichinellidae</taxon>
        <taxon>Trichinella</taxon>
    </lineage>
</organism>
<comment type="caution">
    <text evidence="2">The sequence shown here is derived from an EMBL/GenBank/DDBJ whole genome shotgun (WGS) entry which is preliminary data.</text>
</comment>
<keyword evidence="1" id="KW-0812">Transmembrane</keyword>
<keyword evidence="1" id="KW-0472">Membrane</keyword>
<evidence type="ECO:0000313" key="2">
    <source>
        <dbReference type="EMBL" id="KAL1227582.1"/>
    </source>
</evidence>
<protein>
    <submittedName>
        <fullName evidence="2">Large ribosomal subunit protein</fullName>
    </submittedName>
</protein>